<dbReference type="OrthoDB" id="316110at2157"/>
<keyword evidence="2" id="KW-1185">Reference proteome</keyword>
<sequence>MPTTAISKSGDRHYKTTVPLGFVEGFDLDGKRFEWSVKSGNTFELRVVDDDD</sequence>
<dbReference type="eggNOG" id="arCOG10363">
    <property type="taxonomic scope" value="Archaea"/>
</dbReference>
<gene>
    <name evidence="1" type="ORF">C451_20477</name>
</gene>
<proteinExistence type="predicted"/>
<dbReference type="PATRIC" id="fig|1227457.3.peg.3981"/>
<evidence type="ECO:0000313" key="2">
    <source>
        <dbReference type="Proteomes" id="UP000011680"/>
    </source>
</evidence>
<evidence type="ECO:0008006" key="3">
    <source>
        <dbReference type="Google" id="ProtNLM"/>
    </source>
</evidence>
<reference evidence="1 2" key="1">
    <citation type="journal article" date="2014" name="PLoS Genet.">
        <title>Phylogenetically driven sequencing of extremely halophilic archaea reveals strategies for static and dynamic osmo-response.</title>
        <authorList>
            <person name="Becker E.A."/>
            <person name="Seitzer P.M."/>
            <person name="Tritt A."/>
            <person name="Larsen D."/>
            <person name="Krusor M."/>
            <person name="Yao A.I."/>
            <person name="Wu D."/>
            <person name="Madern D."/>
            <person name="Eisen J.A."/>
            <person name="Darling A.E."/>
            <person name="Facciotti M.T."/>
        </authorList>
    </citation>
    <scope>NUCLEOTIDE SEQUENCE [LARGE SCALE GENOMIC DNA]</scope>
    <source>
        <strain evidence="1 2">JCM 13552</strain>
    </source>
</reference>
<dbReference type="STRING" id="1227457.C451_20477"/>
<dbReference type="AlphaFoldDB" id="M0MRZ6"/>
<dbReference type="Proteomes" id="UP000011680">
    <property type="component" value="Unassembled WGS sequence"/>
</dbReference>
<accession>M0MRZ6</accession>
<protein>
    <recommendedName>
        <fullName evidence="3">AbrB family transcriptional regulator</fullName>
    </recommendedName>
</protein>
<comment type="caution">
    <text evidence="1">The sequence shown here is derived from an EMBL/GenBank/DDBJ whole genome shotgun (WGS) entry which is preliminary data.</text>
</comment>
<dbReference type="RefSeq" id="WP_007743590.1">
    <property type="nucleotide sequence ID" value="NZ_AOMF01000193.1"/>
</dbReference>
<dbReference type="EMBL" id="AOMF01000193">
    <property type="protein sequence ID" value="EMA48401.1"/>
    <property type="molecule type" value="Genomic_DNA"/>
</dbReference>
<organism evidence="1 2">
    <name type="scientific">Halococcus thailandensis JCM 13552</name>
    <dbReference type="NCBI Taxonomy" id="1227457"/>
    <lineage>
        <taxon>Archaea</taxon>
        <taxon>Methanobacteriati</taxon>
        <taxon>Methanobacteriota</taxon>
        <taxon>Stenosarchaea group</taxon>
        <taxon>Halobacteria</taxon>
        <taxon>Halobacteriales</taxon>
        <taxon>Halococcaceae</taxon>
        <taxon>Halococcus</taxon>
    </lineage>
</organism>
<evidence type="ECO:0000313" key="1">
    <source>
        <dbReference type="EMBL" id="EMA48401.1"/>
    </source>
</evidence>
<name>M0MRZ6_9EURY</name>